<protein>
    <submittedName>
        <fullName evidence="1">Uncharacterized protein</fullName>
    </submittedName>
</protein>
<keyword evidence="2" id="KW-1185">Reference proteome</keyword>
<sequence>MAEKIRCSAITVAFMAMILLAATSVFSDDTIPVPADKAQVTTWFNANVKPLAERKDLDPPLVTAEKEKKVIKVMKDGSGDFTTITDAIKSIPAGNTKRVIVHIGGGVYNEKIKIERSKPFITLYGSPNNMPNLTFGGTAFHHGTVDSASLIVEPDYFVAANIIISNSAPRPDGKRAGAQALALRISGDKATFYNCKLFGFQDTLCDDKGKHFFKDCMIQGTVDFIFGSGKSIYLNTQLNVLGDSGMTVIAAQARVTDTNDIGYSFVHCEVTGTGTGTYLGRAWTAMPRVIYAYSTMSGIVHPEGWSDNMKPENDKTVYFGEYKNSGPGADPSKRAKFTKQLSEAEAKPYLTLGFIEGSKWLLPAPTL</sequence>
<organism evidence="1 2">
    <name type="scientific">Bauhinia variegata</name>
    <name type="common">Purple orchid tree</name>
    <name type="synonym">Phanera variegata</name>
    <dbReference type="NCBI Taxonomy" id="167791"/>
    <lineage>
        <taxon>Eukaryota</taxon>
        <taxon>Viridiplantae</taxon>
        <taxon>Streptophyta</taxon>
        <taxon>Embryophyta</taxon>
        <taxon>Tracheophyta</taxon>
        <taxon>Spermatophyta</taxon>
        <taxon>Magnoliopsida</taxon>
        <taxon>eudicotyledons</taxon>
        <taxon>Gunneridae</taxon>
        <taxon>Pentapetalae</taxon>
        <taxon>rosids</taxon>
        <taxon>fabids</taxon>
        <taxon>Fabales</taxon>
        <taxon>Fabaceae</taxon>
        <taxon>Cercidoideae</taxon>
        <taxon>Cercideae</taxon>
        <taxon>Bauhiniinae</taxon>
        <taxon>Bauhinia</taxon>
    </lineage>
</organism>
<evidence type="ECO:0000313" key="1">
    <source>
        <dbReference type="EMBL" id="KAI4351178.1"/>
    </source>
</evidence>
<comment type="caution">
    <text evidence="1">The sequence shown here is derived from an EMBL/GenBank/DDBJ whole genome shotgun (WGS) entry which is preliminary data.</text>
</comment>
<evidence type="ECO:0000313" key="2">
    <source>
        <dbReference type="Proteomes" id="UP000828941"/>
    </source>
</evidence>
<accession>A0ACB9PR83</accession>
<reference evidence="1 2" key="1">
    <citation type="journal article" date="2022" name="DNA Res.">
        <title>Chromosomal-level genome assembly of the orchid tree Bauhinia variegata (Leguminosae; Cercidoideae) supports the allotetraploid origin hypothesis of Bauhinia.</title>
        <authorList>
            <person name="Zhong Y."/>
            <person name="Chen Y."/>
            <person name="Zheng D."/>
            <person name="Pang J."/>
            <person name="Liu Y."/>
            <person name="Luo S."/>
            <person name="Meng S."/>
            <person name="Qian L."/>
            <person name="Wei D."/>
            <person name="Dai S."/>
            <person name="Zhou R."/>
        </authorList>
    </citation>
    <scope>NUCLEOTIDE SEQUENCE [LARGE SCALE GENOMIC DNA]</scope>
    <source>
        <strain evidence="1">BV-YZ2020</strain>
    </source>
</reference>
<proteinExistence type="predicted"/>
<dbReference type="EMBL" id="CM039428">
    <property type="protein sequence ID" value="KAI4351178.1"/>
    <property type="molecule type" value="Genomic_DNA"/>
</dbReference>
<dbReference type="Proteomes" id="UP000828941">
    <property type="component" value="Chromosome 3"/>
</dbReference>
<gene>
    <name evidence="1" type="ORF">L6164_005558</name>
</gene>
<name>A0ACB9PR83_BAUVA</name>